<name>A0A318JK78_9NEIS</name>
<dbReference type="EMBL" id="QJKC01000001">
    <property type="protein sequence ID" value="PXX51015.1"/>
    <property type="molecule type" value="Genomic_DNA"/>
</dbReference>
<dbReference type="RefSeq" id="WP_153010803.1">
    <property type="nucleotide sequence ID" value="NZ_LNQU01000099.1"/>
</dbReference>
<organism evidence="2 3">
    <name type="scientific">Aquitalea magnusonii</name>
    <dbReference type="NCBI Taxonomy" id="332411"/>
    <lineage>
        <taxon>Bacteria</taxon>
        <taxon>Pseudomonadati</taxon>
        <taxon>Pseudomonadota</taxon>
        <taxon>Betaproteobacteria</taxon>
        <taxon>Neisseriales</taxon>
        <taxon>Chromobacteriaceae</taxon>
        <taxon>Aquitalea</taxon>
    </lineage>
</organism>
<feature type="chain" id="PRO_5016463938" evidence="1">
    <location>
        <begin position="21"/>
        <end position="128"/>
    </location>
</feature>
<feature type="signal peptide" evidence="1">
    <location>
        <begin position="1"/>
        <end position="20"/>
    </location>
</feature>
<dbReference type="AlphaFoldDB" id="A0A318JK78"/>
<dbReference type="Proteomes" id="UP000248395">
    <property type="component" value="Unassembled WGS sequence"/>
</dbReference>
<evidence type="ECO:0000313" key="3">
    <source>
        <dbReference type="Proteomes" id="UP000248395"/>
    </source>
</evidence>
<comment type="caution">
    <text evidence="2">The sequence shown here is derived from an EMBL/GenBank/DDBJ whole genome shotgun (WGS) entry which is preliminary data.</text>
</comment>
<protein>
    <submittedName>
        <fullName evidence="2">Uncharacterized protein</fullName>
    </submittedName>
</protein>
<proteinExistence type="predicted"/>
<gene>
    <name evidence="2" type="ORF">DFR38_10172</name>
</gene>
<accession>A0A318JK78</accession>
<keyword evidence="1" id="KW-0732">Signal</keyword>
<reference evidence="2 3" key="1">
    <citation type="submission" date="2018-05" db="EMBL/GenBank/DDBJ databases">
        <title>Genomic Encyclopedia of Type Strains, Phase IV (KMG-IV): sequencing the most valuable type-strain genomes for metagenomic binning, comparative biology and taxonomic classification.</title>
        <authorList>
            <person name="Goeker M."/>
        </authorList>
    </citation>
    <scope>NUCLEOTIDE SEQUENCE [LARGE SCALE GENOMIC DNA]</scope>
    <source>
        <strain evidence="2 3">DSM 25134</strain>
    </source>
</reference>
<keyword evidence="3" id="KW-1185">Reference proteome</keyword>
<evidence type="ECO:0000256" key="1">
    <source>
        <dbReference type="SAM" id="SignalP"/>
    </source>
</evidence>
<evidence type="ECO:0000313" key="2">
    <source>
        <dbReference type="EMBL" id="PXX51015.1"/>
    </source>
</evidence>
<sequence>MKKILLTAMLLILPCELAVAGSDVGMWSVAAVYLCVAQYPAYADLPAIRADEGGRSMLREMDRLRAVFQQCQRDRPTPLPLLPLELCDATMAHLSARTAEWDPADDFGMLIKQRYEPAIQQWLDCIQR</sequence>